<gene>
    <name evidence="4" type="primary">ltv1-L</name>
    <name evidence="4" type="ORF">Hamer_G022036</name>
</gene>
<sequence length="422" mass="48965">MGIRLEALTDLIGSLWTGKKGKRFIDKRRDVLHTFKVVPRSQRDPLVTDETAPQAVLQPSEDNSKKTELEKFGIFFDDDYNYLQHLRGVREAVNWDEEELEVYTIRREDPQMGKKELRGKKLLLPSSAFESFVEEPIGLLNKAAPVTGPRPELDPDVVAGLDDDFFEETAVCNPDDDGALPDNFVVMLNSENPVNEFEEDDGEWEDCEEDEDIWGNCGDEDGEMPALEDLNNGLHAYREKAQDEGYDADEEERDFSSDFNDSDDEARDDLCSLDGPSRTFRDEETKSHFTNYSLSSSILRRNDLLTKLDDCFEEKFIREYQDEHVGALDGEDIDGFVGEESPLFQQVLEQTHKQLQEDTEDDRTRIIKWIKDMQDRRVNMKEEKDEERRIEKKLNRAAFKDEKKRQEKILMNNKYNSKISMV</sequence>
<protein>
    <recommendedName>
        <fullName evidence="2">Protein LTV1 homolog</fullName>
    </recommendedName>
</protein>
<comment type="caution">
    <text evidence="4">The sequence shown here is derived from an EMBL/GenBank/DDBJ whole genome shotgun (WGS) entry which is preliminary data.</text>
</comment>
<dbReference type="AlphaFoldDB" id="A0A8J5K508"/>
<dbReference type="InterPro" id="IPR007307">
    <property type="entry name" value="Ltv1"/>
</dbReference>
<dbReference type="Pfam" id="PF04180">
    <property type="entry name" value="LTV"/>
    <property type="match status" value="1"/>
</dbReference>
<evidence type="ECO:0000256" key="3">
    <source>
        <dbReference type="SAM" id="MobiDB-lite"/>
    </source>
</evidence>
<organism evidence="4 5">
    <name type="scientific">Homarus americanus</name>
    <name type="common">American lobster</name>
    <dbReference type="NCBI Taxonomy" id="6706"/>
    <lineage>
        <taxon>Eukaryota</taxon>
        <taxon>Metazoa</taxon>
        <taxon>Ecdysozoa</taxon>
        <taxon>Arthropoda</taxon>
        <taxon>Crustacea</taxon>
        <taxon>Multicrustacea</taxon>
        <taxon>Malacostraca</taxon>
        <taxon>Eumalacostraca</taxon>
        <taxon>Eucarida</taxon>
        <taxon>Decapoda</taxon>
        <taxon>Pleocyemata</taxon>
        <taxon>Astacidea</taxon>
        <taxon>Nephropoidea</taxon>
        <taxon>Nephropidae</taxon>
        <taxon>Homarus</taxon>
    </lineage>
</organism>
<dbReference type="GO" id="GO:0005829">
    <property type="term" value="C:cytosol"/>
    <property type="evidence" value="ECO:0007669"/>
    <property type="project" value="TreeGrafter"/>
</dbReference>
<evidence type="ECO:0000313" key="5">
    <source>
        <dbReference type="Proteomes" id="UP000747542"/>
    </source>
</evidence>
<dbReference type="EMBL" id="JAHLQT010015988">
    <property type="protein sequence ID" value="KAG7169546.1"/>
    <property type="molecule type" value="Genomic_DNA"/>
</dbReference>
<dbReference type="GO" id="GO:0000056">
    <property type="term" value="P:ribosomal small subunit export from nucleus"/>
    <property type="evidence" value="ECO:0007669"/>
    <property type="project" value="TreeGrafter"/>
</dbReference>
<dbReference type="GO" id="GO:0005634">
    <property type="term" value="C:nucleus"/>
    <property type="evidence" value="ECO:0007669"/>
    <property type="project" value="TreeGrafter"/>
</dbReference>
<proteinExistence type="inferred from homology"/>
<comment type="similarity">
    <text evidence="1">Belongs to the LTV1 family.</text>
</comment>
<name>A0A8J5K508_HOMAM</name>
<evidence type="ECO:0000256" key="1">
    <source>
        <dbReference type="ARBA" id="ARBA00009078"/>
    </source>
</evidence>
<dbReference type="PANTHER" id="PTHR21531">
    <property type="entry name" value="LOW-TEMPERATURE VIABILITY PROTEIN LTV1-RELATED"/>
    <property type="match status" value="1"/>
</dbReference>
<evidence type="ECO:0000313" key="4">
    <source>
        <dbReference type="EMBL" id="KAG7169546.1"/>
    </source>
</evidence>
<dbReference type="GO" id="GO:0042274">
    <property type="term" value="P:ribosomal small subunit biogenesis"/>
    <property type="evidence" value="ECO:0007669"/>
    <property type="project" value="InterPro"/>
</dbReference>
<dbReference type="Proteomes" id="UP000747542">
    <property type="component" value="Unassembled WGS sequence"/>
</dbReference>
<accession>A0A8J5K508</accession>
<feature type="compositionally biased region" description="Acidic residues" evidence="3">
    <location>
        <begin position="244"/>
        <end position="253"/>
    </location>
</feature>
<dbReference type="GO" id="GO:0030688">
    <property type="term" value="C:preribosome, small subunit precursor"/>
    <property type="evidence" value="ECO:0007669"/>
    <property type="project" value="TreeGrafter"/>
</dbReference>
<dbReference type="PANTHER" id="PTHR21531:SF0">
    <property type="entry name" value="PROTEIN LTV1 HOMOLOG"/>
    <property type="match status" value="1"/>
</dbReference>
<reference evidence="4" key="1">
    <citation type="journal article" date="2021" name="Sci. Adv.">
        <title>The American lobster genome reveals insights on longevity, neural, and immune adaptations.</title>
        <authorList>
            <person name="Polinski J.M."/>
            <person name="Zimin A.V."/>
            <person name="Clark K.F."/>
            <person name="Kohn A.B."/>
            <person name="Sadowski N."/>
            <person name="Timp W."/>
            <person name="Ptitsyn A."/>
            <person name="Khanna P."/>
            <person name="Romanova D.Y."/>
            <person name="Williams P."/>
            <person name="Greenwood S.J."/>
            <person name="Moroz L.L."/>
            <person name="Walt D.R."/>
            <person name="Bodnar A.G."/>
        </authorList>
    </citation>
    <scope>NUCLEOTIDE SEQUENCE</scope>
    <source>
        <strain evidence="4">GMGI-L3</strain>
    </source>
</reference>
<keyword evidence="5" id="KW-1185">Reference proteome</keyword>
<evidence type="ECO:0000256" key="2">
    <source>
        <dbReference type="ARBA" id="ARBA00021561"/>
    </source>
</evidence>
<feature type="region of interest" description="Disordered" evidence="3">
    <location>
        <begin position="242"/>
        <end position="278"/>
    </location>
</feature>